<organism evidence="1 2">
    <name type="scientific">Coprinopsis cinerea (strain Okayama-7 / 130 / ATCC MYA-4618 / FGSC 9003)</name>
    <name type="common">Inky cap fungus</name>
    <name type="synonym">Hormographiella aspergillata</name>
    <dbReference type="NCBI Taxonomy" id="240176"/>
    <lineage>
        <taxon>Eukaryota</taxon>
        <taxon>Fungi</taxon>
        <taxon>Dikarya</taxon>
        <taxon>Basidiomycota</taxon>
        <taxon>Agaricomycotina</taxon>
        <taxon>Agaricomycetes</taxon>
        <taxon>Agaricomycetidae</taxon>
        <taxon>Agaricales</taxon>
        <taxon>Agaricineae</taxon>
        <taxon>Psathyrellaceae</taxon>
        <taxon>Coprinopsis</taxon>
    </lineage>
</organism>
<protein>
    <submittedName>
        <fullName evidence="1">Uncharacterized protein</fullName>
    </submittedName>
</protein>
<dbReference type="Proteomes" id="UP000001861">
    <property type="component" value="Unassembled WGS sequence"/>
</dbReference>
<accession>A8N3Y4</accession>
<dbReference type="RefSeq" id="XP_001829593.2">
    <property type="nucleotide sequence ID" value="XM_001829541.2"/>
</dbReference>
<dbReference type="OrthoDB" id="2422840at2759"/>
<sequence>MYTAASAHEASLRNRIQDLVCDYSRTHYTTDYVEFTTEVVADFLDTLHEIPTNNPNTLVLPPEPMAVLLQLYKIDSHATREDALTKTVPDEEWIVYPESLALVKSVLGMQKGSGGGKSLHSSMAKSSVRIMEANKAVETYGDLMSLYHLTSTRERKPGLRTPFLVEAKASRAALWEHIPQVVAQSIASMCMNNRLGEEVTAMNWVLSDGIRWLFGTTSKATGKYTCEYAVAGEFNLNLSQDAFNVDDTTCKALLQLLEFWVGHFFMALK</sequence>
<dbReference type="STRING" id="240176.A8N3Y4"/>
<dbReference type="GeneID" id="6006026"/>
<evidence type="ECO:0000313" key="1">
    <source>
        <dbReference type="EMBL" id="EAU92237.2"/>
    </source>
</evidence>
<evidence type="ECO:0000313" key="2">
    <source>
        <dbReference type="Proteomes" id="UP000001861"/>
    </source>
</evidence>
<reference evidence="1 2" key="1">
    <citation type="journal article" date="2010" name="Proc. Natl. Acad. Sci. U.S.A.">
        <title>Insights into evolution of multicellular fungi from the assembled chromosomes of the mushroom Coprinopsis cinerea (Coprinus cinereus).</title>
        <authorList>
            <person name="Stajich J.E."/>
            <person name="Wilke S.K."/>
            <person name="Ahren D."/>
            <person name="Au C.H."/>
            <person name="Birren B.W."/>
            <person name="Borodovsky M."/>
            <person name="Burns C."/>
            <person name="Canback B."/>
            <person name="Casselton L.A."/>
            <person name="Cheng C.K."/>
            <person name="Deng J."/>
            <person name="Dietrich F.S."/>
            <person name="Fargo D.C."/>
            <person name="Farman M.L."/>
            <person name="Gathman A.C."/>
            <person name="Goldberg J."/>
            <person name="Guigo R."/>
            <person name="Hoegger P.J."/>
            <person name="Hooker J.B."/>
            <person name="Huggins A."/>
            <person name="James T.Y."/>
            <person name="Kamada T."/>
            <person name="Kilaru S."/>
            <person name="Kodira C."/>
            <person name="Kues U."/>
            <person name="Kupfer D."/>
            <person name="Kwan H.S."/>
            <person name="Lomsadze A."/>
            <person name="Li W."/>
            <person name="Lilly W.W."/>
            <person name="Ma L.J."/>
            <person name="Mackey A.J."/>
            <person name="Manning G."/>
            <person name="Martin F."/>
            <person name="Muraguchi H."/>
            <person name="Natvig D.O."/>
            <person name="Palmerini H."/>
            <person name="Ramesh M.A."/>
            <person name="Rehmeyer C.J."/>
            <person name="Roe B.A."/>
            <person name="Shenoy N."/>
            <person name="Stanke M."/>
            <person name="Ter-Hovhannisyan V."/>
            <person name="Tunlid A."/>
            <person name="Velagapudi R."/>
            <person name="Vision T.J."/>
            <person name="Zeng Q."/>
            <person name="Zolan M.E."/>
            <person name="Pukkila P.J."/>
        </authorList>
    </citation>
    <scope>NUCLEOTIDE SEQUENCE [LARGE SCALE GENOMIC DNA]</scope>
    <source>
        <strain evidence="2">Okayama-7 / 130 / ATCC MYA-4618 / FGSC 9003</strain>
    </source>
</reference>
<name>A8N3Y4_COPC7</name>
<comment type="caution">
    <text evidence="1">The sequence shown here is derived from an EMBL/GenBank/DDBJ whole genome shotgun (WGS) entry which is preliminary data.</text>
</comment>
<dbReference type="AlphaFoldDB" id="A8N3Y4"/>
<keyword evidence="2" id="KW-1185">Reference proteome</keyword>
<proteinExistence type="predicted"/>
<dbReference type="InParanoid" id="A8N3Y4"/>
<gene>
    <name evidence="1" type="ORF">CC1G_10123</name>
</gene>
<dbReference type="KEGG" id="cci:CC1G_10123"/>
<dbReference type="EMBL" id="AACS02000001">
    <property type="protein sequence ID" value="EAU92237.2"/>
    <property type="molecule type" value="Genomic_DNA"/>
</dbReference>
<dbReference type="VEuPathDB" id="FungiDB:CC1G_10123"/>
<dbReference type="HOGENOM" id="CLU_1034444_0_0_1"/>